<sequence length="68" mass="6912">MDELIKTVSEKAGINPEQAKAAVNSVVEFVKSKVPVVGEQLQGLLSGGGDGGNPLAGAADALKKKFGF</sequence>
<gene>
    <name evidence="1" type="ORF">SOIL9_11380</name>
</gene>
<reference evidence="1 2" key="1">
    <citation type="submission" date="2019-05" db="EMBL/GenBank/DDBJ databases">
        <authorList>
            <consortium name="Science for Life Laboratories"/>
        </authorList>
    </citation>
    <scope>NUCLEOTIDE SEQUENCE [LARGE SCALE GENOMIC DNA]</scope>
    <source>
        <strain evidence="1">Soil9</strain>
    </source>
</reference>
<dbReference type="Proteomes" id="UP000464178">
    <property type="component" value="Chromosome"/>
</dbReference>
<dbReference type="AlphaFoldDB" id="A0A6P2D6I0"/>
<dbReference type="KEGG" id="gms:SOIL9_11380"/>
<accession>A0A6P2D6I0</accession>
<organism evidence="1 2">
    <name type="scientific">Gemmata massiliana</name>
    <dbReference type="NCBI Taxonomy" id="1210884"/>
    <lineage>
        <taxon>Bacteria</taxon>
        <taxon>Pseudomonadati</taxon>
        <taxon>Planctomycetota</taxon>
        <taxon>Planctomycetia</taxon>
        <taxon>Gemmatales</taxon>
        <taxon>Gemmataceae</taxon>
        <taxon>Gemmata</taxon>
    </lineage>
</organism>
<protein>
    <recommendedName>
        <fullName evidence="3">DUF2267 domain-containing protein</fullName>
    </recommendedName>
</protein>
<keyword evidence="2" id="KW-1185">Reference proteome</keyword>
<dbReference type="EMBL" id="LR593886">
    <property type="protein sequence ID" value="VTR96603.1"/>
    <property type="molecule type" value="Genomic_DNA"/>
</dbReference>
<evidence type="ECO:0008006" key="3">
    <source>
        <dbReference type="Google" id="ProtNLM"/>
    </source>
</evidence>
<evidence type="ECO:0000313" key="1">
    <source>
        <dbReference type="EMBL" id="VTR96603.1"/>
    </source>
</evidence>
<name>A0A6P2D6I0_9BACT</name>
<proteinExistence type="predicted"/>
<dbReference type="RefSeq" id="WP_162670840.1">
    <property type="nucleotide sequence ID" value="NZ_LR593886.1"/>
</dbReference>
<evidence type="ECO:0000313" key="2">
    <source>
        <dbReference type="Proteomes" id="UP000464178"/>
    </source>
</evidence>